<sequence length="229" mass="26589">MNEINCPENPSSTKIDSTCCNKMQYCPECLRKGKLSPVQRYQLTSDIYLIFCTDENECTYHEEFQGKALVNIVDVTSYGFPEELWFHVDIYPGDLPKIVYLCLHEYVMNKYFSSTSLNQSSLKELENMICLLVSMHGDESVHNLTTLNLEKALETLKEKVEALISDLTPQYREQIKNGFAKIENYTFPDDFITLIKDKDSILYKGAKSFKKRMKKEQRSKLEDSKDLLL</sequence>
<dbReference type="AlphaFoldDB" id="A0A1B6GG84"/>
<organism evidence="1">
    <name type="scientific">Cuerna arida</name>
    <dbReference type="NCBI Taxonomy" id="1464854"/>
    <lineage>
        <taxon>Eukaryota</taxon>
        <taxon>Metazoa</taxon>
        <taxon>Ecdysozoa</taxon>
        <taxon>Arthropoda</taxon>
        <taxon>Hexapoda</taxon>
        <taxon>Insecta</taxon>
        <taxon>Pterygota</taxon>
        <taxon>Neoptera</taxon>
        <taxon>Paraneoptera</taxon>
        <taxon>Hemiptera</taxon>
        <taxon>Auchenorrhyncha</taxon>
        <taxon>Membracoidea</taxon>
        <taxon>Cicadellidae</taxon>
        <taxon>Cicadellinae</taxon>
        <taxon>Proconiini</taxon>
        <taxon>Cuerna</taxon>
    </lineage>
</organism>
<gene>
    <name evidence="1" type="ORF">g.13045</name>
</gene>
<evidence type="ECO:0000313" key="1">
    <source>
        <dbReference type="EMBL" id="JAS61447.1"/>
    </source>
</evidence>
<protein>
    <submittedName>
        <fullName evidence="1">Uncharacterized protein</fullName>
    </submittedName>
</protein>
<proteinExistence type="predicted"/>
<name>A0A1B6GG84_9HEMI</name>
<dbReference type="EMBL" id="GECZ01008322">
    <property type="protein sequence ID" value="JAS61447.1"/>
    <property type="molecule type" value="Transcribed_RNA"/>
</dbReference>
<reference evidence="1" key="1">
    <citation type="submission" date="2015-11" db="EMBL/GenBank/DDBJ databases">
        <title>De novo transcriptome assembly of four potential Pierce s Disease insect vectors from Arizona vineyards.</title>
        <authorList>
            <person name="Tassone E.E."/>
        </authorList>
    </citation>
    <scope>NUCLEOTIDE SEQUENCE</scope>
</reference>
<accession>A0A1B6GG84</accession>